<reference evidence="2 3" key="1">
    <citation type="submission" date="2018-03" db="EMBL/GenBank/DDBJ databases">
        <title>Marinobacter brunus sp. nov., a marine bacterium of Gamma-proteobacteria isolated from the surface seawater of the South China Sea.</title>
        <authorList>
            <person name="Cheng H."/>
            <person name="Wu Y.-H."/>
            <person name="Xamxidin M."/>
            <person name="Xu X.-W."/>
        </authorList>
    </citation>
    <scope>NUCLEOTIDE SEQUENCE [LARGE SCALE GENOMIC DNA]</scope>
    <source>
        <strain evidence="2 3">NH169-3</strain>
    </source>
</reference>
<accession>A0A2T1KPP9</accession>
<comment type="caution">
    <text evidence="2">The sequence shown here is derived from an EMBL/GenBank/DDBJ whole genome shotgun (WGS) entry which is preliminary data.</text>
</comment>
<keyword evidence="3" id="KW-1185">Reference proteome</keyword>
<evidence type="ECO:0000313" key="2">
    <source>
        <dbReference type="EMBL" id="PSF12131.1"/>
    </source>
</evidence>
<name>A0A2T1KPP9_9GAMM</name>
<sequence>MIGRALVLGVAAIVSGCGAADARPPDHLPTVQGCFAAAEHTHPVVLEVASTPEIRQKGLMGRTAMAENAGMLFTYDYERSPEQGFWMFQTLLPLDIAYLDGQGTIVSIRQMHPCASARRSDCPGYPSSASYRNAVEMNAGYFASHKIKVGDQLHWDSPDHCEP</sequence>
<dbReference type="InterPro" id="IPR038695">
    <property type="entry name" value="Saro_0823-like_sf"/>
</dbReference>
<dbReference type="PANTHER" id="PTHR37953:SF1">
    <property type="entry name" value="UPF0127 PROTEIN MJ1496"/>
    <property type="match status" value="1"/>
</dbReference>
<organism evidence="2 3">
    <name type="scientific">Marinobacter fuscus</name>
    <dbReference type="NCBI Taxonomy" id="2109942"/>
    <lineage>
        <taxon>Bacteria</taxon>
        <taxon>Pseudomonadati</taxon>
        <taxon>Pseudomonadota</taxon>
        <taxon>Gammaproteobacteria</taxon>
        <taxon>Pseudomonadales</taxon>
        <taxon>Marinobacteraceae</taxon>
        <taxon>Marinobacter</taxon>
    </lineage>
</organism>
<dbReference type="Gene3D" id="2.60.120.1140">
    <property type="entry name" value="Protein of unknown function DUF192"/>
    <property type="match status" value="1"/>
</dbReference>
<dbReference type="OrthoDB" id="5526466at2"/>
<dbReference type="EMBL" id="PXNP01000016">
    <property type="protein sequence ID" value="PSF12131.1"/>
    <property type="molecule type" value="Genomic_DNA"/>
</dbReference>
<keyword evidence="1" id="KW-0732">Signal</keyword>
<dbReference type="AlphaFoldDB" id="A0A2T1KPP9"/>
<feature type="signal peptide" evidence="1">
    <location>
        <begin position="1"/>
        <end position="19"/>
    </location>
</feature>
<gene>
    <name evidence="2" type="ORF">C7H09_04425</name>
</gene>
<dbReference type="Pfam" id="PF02643">
    <property type="entry name" value="DUF192"/>
    <property type="match status" value="1"/>
</dbReference>
<feature type="chain" id="PRO_5015604027" evidence="1">
    <location>
        <begin position="20"/>
        <end position="163"/>
    </location>
</feature>
<proteinExistence type="predicted"/>
<dbReference type="Proteomes" id="UP000239866">
    <property type="component" value="Unassembled WGS sequence"/>
</dbReference>
<evidence type="ECO:0000256" key="1">
    <source>
        <dbReference type="SAM" id="SignalP"/>
    </source>
</evidence>
<dbReference type="PROSITE" id="PS51257">
    <property type="entry name" value="PROKAR_LIPOPROTEIN"/>
    <property type="match status" value="1"/>
</dbReference>
<protein>
    <submittedName>
        <fullName evidence="2">DUF192 domain-containing protein</fullName>
    </submittedName>
</protein>
<evidence type="ECO:0000313" key="3">
    <source>
        <dbReference type="Proteomes" id="UP000239866"/>
    </source>
</evidence>
<dbReference type="InterPro" id="IPR003795">
    <property type="entry name" value="DUF192"/>
</dbReference>
<dbReference type="PANTHER" id="PTHR37953">
    <property type="entry name" value="UPF0127 PROTEIN MJ1496"/>
    <property type="match status" value="1"/>
</dbReference>
<dbReference type="RefSeq" id="WP_106761409.1">
    <property type="nucleotide sequence ID" value="NZ_PXNP01000016.1"/>
</dbReference>